<proteinExistence type="predicted"/>
<keyword evidence="1" id="KW-0732">Signal</keyword>
<dbReference type="RefSeq" id="XP_012934740.1">
    <property type="nucleotide sequence ID" value="XM_013079286.2"/>
</dbReference>
<dbReference type="Pfam" id="PF00811">
    <property type="entry name" value="Ependymin"/>
    <property type="match status" value="1"/>
</dbReference>
<feature type="signal peptide" evidence="1">
    <location>
        <begin position="1"/>
        <end position="19"/>
    </location>
</feature>
<dbReference type="PANTHER" id="PTHR10697">
    <property type="entry name" value="MAMMALIAN EPENDYMIN-RELATED PROTEIN 1"/>
    <property type="match status" value="1"/>
</dbReference>
<evidence type="ECO:0000313" key="2">
    <source>
        <dbReference type="Proteomes" id="UP000694888"/>
    </source>
</evidence>
<reference evidence="3" key="1">
    <citation type="submission" date="2025-08" db="UniProtKB">
        <authorList>
            <consortium name="RefSeq"/>
        </authorList>
    </citation>
    <scope>IDENTIFICATION</scope>
</reference>
<dbReference type="InterPro" id="IPR001299">
    <property type="entry name" value="Ependymin"/>
</dbReference>
<dbReference type="GeneID" id="101848569"/>
<accession>A0ABM0ZUI7</accession>
<gene>
    <name evidence="3" type="primary">LOC101848569</name>
</gene>
<evidence type="ECO:0000256" key="1">
    <source>
        <dbReference type="SAM" id="SignalP"/>
    </source>
</evidence>
<feature type="chain" id="PRO_5045867430" evidence="1">
    <location>
        <begin position="20"/>
        <end position="221"/>
    </location>
</feature>
<dbReference type="PANTHER" id="PTHR10697:SF5">
    <property type="entry name" value="EPENDYMIN-RELATED"/>
    <property type="match status" value="1"/>
</dbReference>
<evidence type="ECO:0000313" key="3">
    <source>
        <dbReference type="RefSeq" id="XP_012934740.1"/>
    </source>
</evidence>
<dbReference type="Proteomes" id="UP000694888">
    <property type="component" value="Unplaced"/>
</dbReference>
<protein>
    <submittedName>
        <fullName evidence="3">Mammalian ependymin-related protein 1-like</fullName>
    </submittedName>
</protein>
<organism evidence="2 3">
    <name type="scientific">Aplysia californica</name>
    <name type="common">California sea hare</name>
    <dbReference type="NCBI Taxonomy" id="6500"/>
    <lineage>
        <taxon>Eukaryota</taxon>
        <taxon>Metazoa</taxon>
        <taxon>Spiralia</taxon>
        <taxon>Lophotrochozoa</taxon>
        <taxon>Mollusca</taxon>
        <taxon>Gastropoda</taxon>
        <taxon>Heterobranchia</taxon>
        <taxon>Euthyneura</taxon>
        <taxon>Tectipleura</taxon>
        <taxon>Aplysiida</taxon>
        <taxon>Aplysioidea</taxon>
        <taxon>Aplysiidae</taxon>
        <taxon>Aplysia</taxon>
    </lineage>
</organism>
<sequence length="221" mass="25233">MNTNLFFLLCVCVVPQVLGQQPEPCEPPPQISFRVSQYEPPFSLIAKYTGMYDVDQQRVMFLEERLMGVPVTQYVQFIFLYKEGVVYEFNLSSLNCSKSPSGPFHSWGVPQNATLRDTYTLGGPRDGFEAVEWSNVLYTKGETWIGVYTRLDCFPVLTTVFDTYWRNSSVTTYAYDMTEGLTDPDKFVPPYPCQIGRVTEASLSEKGQRLLNLFKDKTQGK</sequence>
<keyword evidence="2" id="KW-1185">Reference proteome</keyword>
<name>A0ABM0ZUI7_APLCA</name>